<evidence type="ECO:0000256" key="6">
    <source>
        <dbReference type="ARBA" id="ARBA00023136"/>
    </source>
</evidence>
<accession>A0A935PXP9</accession>
<dbReference type="EMBL" id="JADJMH010000004">
    <property type="protein sequence ID" value="MBK7674434.1"/>
    <property type="molecule type" value="Genomic_DNA"/>
</dbReference>
<dbReference type="Proteomes" id="UP000697998">
    <property type="component" value="Unassembled WGS sequence"/>
</dbReference>
<dbReference type="PANTHER" id="PTHR30250">
    <property type="entry name" value="PST FAMILY PREDICTED COLANIC ACID TRANSPORTER"/>
    <property type="match status" value="1"/>
</dbReference>
<keyword evidence="3" id="KW-1003">Cell membrane</keyword>
<feature type="transmembrane region" description="Helical" evidence="7">
    <location>
        <begin position="441"/>
        <end position="462"/>
    </location>
</feature>
<feature type="transmembrane region" description="Helical" evidence="7">
    <location>
        <begin position="278"/>
        <end position="300"/>
    </location>
</feature>
<dbReference type="GO" id="GO:0005886">
    <property type="term" value="C:plasma membrane"/>
    <property type="evidence" value="ECO:0007669"/>
    <property type="project" value="UniProtKB-SubCell"/>
</dbReference>
<evidence type="ECO:0000256" key="2">
    <source>
        <dbReference type="ARBA" id="ARBA00007430"/>
    </source>
</evidence>
<evidence type="ECO:0000313" key="8">
    <source>
        <dbReference type="EMBL" id="MBK7674434.1"/>
    </source>
</evidence>
<evidence type="ECO:0000256" key="3">
    <source>
        <dbReference type="ARBA" id="ARBA00022475"/>
    </source>
</evidence>
<dbReference type="AlphaFoldDB" id="A0A935PXP9"/>
<feature type="transmembrane region" description="Helical" evidence="7">
    <location>
        <begin position="320"/>
        <end position="344"/>
    </location>
</feature>
<comment type="subcellular location">
    <subcellularLocation>
        <location evidence="1">Cell membrane</location>
        <topology evidence="1">Multi-pass membrane protein</topology>
    </subcellularLocation>
</comment>
<dbReference type="InterPro" id="IPR050833">
    <property type="entry name" value="Poly_Biosynth_Transport"/>
</dbReference>
<feature type="transmembrane region" description="Helical" evidence="7">
    <location>
        <begin position="378"/>
        <end position="397"/>
    </location>
</feature>
<evidence type="ECO:0000256" key="4">
    <source>
        <dbReference type="ARBA" id="ARBA00022692"/>
    </source>
</evidence>
<dbReference type="PANTHER" id="PTHR30250:SF10">
    <property type="entry name" value="LIPOPOLYSACCHARIDE BIOSYNTHESIS PROTEIN WZXC"/>
    <property type="match status" value="1"/>
</dbReference>
<evidence type="ECO:0000256" key="1">
    <source>
        <dbReference type="ARBA" id="ARBA00004651"/>
    </source>
</evidence>
<feature type="transmembrane region" description="Helical" evidence="7">
    <location>
        <begin position="77"/>
        <end position="97"/>
    </location>
</feature>
<evidence type="ECO:0000256" key="7">
    <source>
        <dbReference type="SAM" id="Phobius"/>
    </source>
</evidence>
<comment type="caution">
    <text evidence="8">The sequence shown here is derived from an EMBL/GenBank/DDBJ whole genome shotgun (WGS) entry which is preliminary data.</text>
</comment>
<feature type="transmembrane region" description="Helical" evidence="7">
    <location>
        <begin position="145"/>
        <end position="164"/>
    </location>
</feature>
<evidence type="ECO:0000256" key="5">
    <source>
        <dbReference type="ARBA" id="ARBA00022989"/>
    </source>
</evidence>
<feature type="transmembrane region" description="Helical" evidence="7">
    <location>
        <begin position="351"/>
        <end position="372"/>
    </location>
</feature>
<reference evidence="8 9" key="1">
    <citation type="submission" date="2020-10" db="EMBL/GenBank/DDBJ databases">
        <title>Connecting structure to function with the recovery of over 1000 high-quality activated sludge metagenome-assembled genomes encoding full-length rRNA genes using long-read sequencing.</title>
        <authorList>
            <person name="Singleton C.M."/>
            <person name="Petriglieri F."/>
            <person name="Kristensen J.M."/>
            <person name="Kirkegaard R.H."/>
            <person name="Michaelsen T.Y."/>
            <person name="Andersen M.H."/>
            <person name="Karst S.M."/>
            <person name="Dueholm M.S."/>
            <person name="Nielsen P.H."/>
            <person name="Albertsen M."/>
        </authorList>
    </citation>
    <scope>NUCLEOTIDE SEQUENCE [LARGE SCALE GENOMIC DNA]</scope>
    <source>
        <strain evidence="8">EsbW_18-Q3-R4-48_BATAC.285</strain>
    </source>
</reference>
<comment type="similarity">
    <text evidence="2">Belongs to the polysaccharide synthase family.</text>
</comment>
<keyword evidence="4 7" id="KW-0812">Transmembrane</keyword>
<dbReference type="CDD" id="cd13127">
    <property type="entry name" value="MATE_tuaB_like"/>
    <property type="match status" value="1"/>
</dbReference>
<feature type="transmembrane region" description="Helical" evidence="7">
    <location>
        <begin position="409"/>
        <end position="429"/>
    </location>
</feature>
<sequence length="489" mass="53361">MKTKFVQGAVWMICMRWAIRCAGLVSTLILARILTPADFGIVAMSSLVSGLLDIILELGTWQVLLRMRHADRQAYDTAWTITLIQSILLAVIVYFVAYPAALYFHEPRLVAVMQVLAAGSVIGGLGNIGIIMFRRDLDFKSDFLVGFYSKVLAVIPTIILALVFRSYWALVAGTIIGTALAVIVSYVMHPFRPRLRLSEWRQFTTFATWMTPAGIANFLNQKADVFVVGYVANTAQLGAYNVASELSRMATAEIVIPMARAIYPNYAKLKDNLDELTSAFLIVLRTVGIVTFSAGFGIAAVADDLVHVVLGKQWGFAVPLIEWLGVFGTFAAIQSTIAGHILIVLNRERTVFVISWLRLGVFGSSILVAAWAGTVVDVAIAGTLSTAAFTVGCLLYLPKVLPVSATRILRDFVRILLTALAMFAVVKALHSHEIESHFVTLFIDVATGAAVFSLILYVSWIAEGRPDGPENRIINLVSGTLERFRGIGG</sequence>
<keyword evidence="5 7" id="KW-1133">Transmembrane helix</keyword>
<feature type="transmembrane region" description="Helical" evidence="7">
    <location>
        <begin position="46"/>
        <end position="65"/>
    </location>
</feature>
<feature type="transmembrane region" description="Helical" evidence="7">
    <location>
        <begin position="170"/>
        <end position="188"/>
    </location>
</feature>
<proteinExistence type="inferred from homology"/>
<keyword evidence="6 7" id="KW-0472">Membrane</keyword>
<evidence type="ECO:0000313" key="9">
    <source>
        <dbReference type="Proteomes" id="UP000697998"/>
    </source>
</evidence>
<dbReference type="Pfam" id="PF13440">
    <property type="entry name" value="Polysacc_synt_3"/>
    <property type="match status" value="1"/>
</dbReference>
<feature type="transmembrane region" description="Helical" evidence="7">
    <location>
        <begin position="109"/>
        <end position="133"/>
    </location>
</feature>
<protein>
    <submittedName>
        <fullName evidence="8">Lipopolysaccharide biosynthesis protein</fullName>
    </submittedName>
</protein>
<organism evidence="8 9">
    <name type="scientific">Candidatus Accumulibacter proximus</name>
    <dbReference type="NCBI Taxonomy" id="2954385"/>
    <lineage>
        <taxon>Bacteria</taxon>
        <taxon>Pseudomonadati</taxon>
        <taxon>Pseudomonadota</taxon>
        <taxon>Betaproteobacteria</taxon>
        <taxon>Candidatus Accumulibacter</taxon>
    </lineage>
</organism>
<name>A0A935PXP9_9PROT</name>
<gene>
    <name evidence="8" type="ORF">IPJ27_06490</name>
</gene>